<reference evidence="1 2" key="1">
    <citation type="submission" date="2013-11" db="EMBL/GenBank/DDBJ databases">
        <title>The Genome Sequence of Phytophthora parasitica P1976.</title>
        <authorList>
            <consortium name="The Broad Institute Genomics Platform"/>
            <person name="Russ C."/>
            <person name="Tyler B."/>
            <person name="Panabieres F."/>
            <person name="Shan W."/>
            <person name="Tripathy S."/>
            <person name="Grunwald N."/>
            <person name="Machado M."/>
            <person name="Johnson C.S."/>
            <person name="Walker B."/>
            <person name="Young S."/>
            <person name="Zeng Q."/>
            <person name="Gargeya S."/>
            <person name="Fitzgerald M."/>
            <person name="Haas B."/>
            <person name="Abouelleil A."/>
            <person name="Allen A.W."/>
            <person name="Alvarado L."/>
            <person name="Arachchi H.M."/>
            <person name="Berlin A.M."/>
            <person name="Chapman S.B."/>
            <person name="Gainer-Dewar J."/>
            <person name="Goldberg J."/>
            <person name="Griggs A."/>
            <person name="Gujja S."/>
            <person name="Hansen M."/>
            <person name="Howarth C."/>
            <person name="Imamovic A."/>
            <person name="Ireland A."/>
            <person name="Larimer J."/>
            <person name="McCowan C."/>
            <person name="Murphy C."/>
            <person name="Pearson M."/>
            <person name="Poon T.W."/>
            <person name="Priest M."/>
            <person name="Roberts A."/>
            <person name="Saif S."/>
            <person name="Shea T."/>
            <person name="Sisk P."/>
            <person name="Sykes S."/>
            <person name="Wortman J."/>
            <person name="Nusbaum C."/>
            <person name="Birren B."/>
        </authorList>
    </citation>
    <scope>NUCLEOTIDE SEQUENCE [LARGE SCALE GENOMIC DNA]</scope>
    <source>
        <strain evidence="1 2">P1976</strain>
    </source>
</reference>
<organism evidence="1 2">
    <name type="scientific">Phytophthora nicotianae P1976</name>
    <dbReference type="NCBI Taxonomy" id="1317066"/>
    <lineage>
        <taxon>Eukaryota</taxon>
        <taxon>Sar</taxon>
        <taxon>Stramenopiles</taxon>
        <taxon>Oomycota</taxon>
        <taxon>Peronosporomycetes</taxon>
        <taxon>Peronosporales</taxon>
        <taxon>Peronosporaceae</taxon>
        <taxon>Phytophthora</taxon>
    </lineage>
</organism>
<dbReference type="EMBL" id="ANJA01000351">
    <property type="protein sequence ID" value="ETO84165.1"/>
    <property type="molecule type" value="Genomic_DNA"/>
</dbReference>
<proteinExistence type="predicted"/>
<evidence type="ECO:0000313" key="1">
    <source>
        <dbReference type="EMBL" id="ETO84165.1"/>
    </source>
</evidence>
<dbReference type="AlphaFoldDB" id="A0A081AZ54"/>
<sequence>MRSNSPQFESHESDTAIDAHGFLVELVKGNHIHETP</sequence>
<gene>
    <name evidence="1" type="ORF">F444_01897</name>
</gene>
<evidence type="ECO:0000313" key="2">
    <source>
        <dbReference type="Proteomes" id="UP000028582"/>
    </source>
</evidence>
<protein>
    <submittedName>
        <fullName evidence="1">Uncharacterized protein</fullName>
    </submittedName>
</protein>
<dbReference type="Proteomes" id="UP000028582">
    <property type="component" value="Unassembled WGS sequence"/>
</dbReference>
<comment type="caution">
    <text evidence="1">The sequence shown here is derived from an EMBL/GenBank/DDBJ whole genome shotgun (WGS) entry which is preliminary data.</text>
</comment>
<name>A0A081AZ54_PHYNI</name>
<accession>A0A081AZ54</accession>